<accession>A0A0F9G497</accession>
<comment type="caution">
    <text evidence="1">The sequence shown here is derived from an EMBL/GenBank/DDBJ whole genome shotgun (WGS) entry which is preliminary data.</text>
</comment>
<proteinExistence type="predicted"/>
<name>A0A0F9G497_9ZZZZ</name>
<dbReference type="SUPFAM" id="SSF55729">
    <property type="entry name" value="Acyl-CoA N-acyltransferases (Nat)"/>
    <property type="match status" value="1"/>
</dbReference>
<organism evidence="1">
    <name type="scientific">marine sediment metagenome</name>
    <dbReference type="NCBI Taxonomy" id="412755"/>
    <lineage>
        <taxon>unclassified sequences</taxon>
        <taxon>metagenomes</taxon>
        <taxon>ecological metagenomes</taxon>
    </lineage>
</organism>
<gene>
    <name evidence="1" type="ORF">LCGC14_2228280</name>
</gene>
<evidence type="ECO:0000313" key="1">
    <source>
        <dbReference type="EMBL" id="KKL58152.1"/>
    </source>
</evidence>
<dbReference type="InterPro" id="IPR016181">
    <property type="entry name" value="Acyl_CoA_acyltransferase"/>
</dbReference>
<evidence type="ECO:0008006" key="2">
    <source>
        <dbReference type="Google" id="ProtNLM"/>
    </source>
</evidence>
<dbReference type="EMBL" id="LAZR01029925">
    <property type="protein sequence ID" value="KKL58152.1"/>
    <property type="molecule type" value="Genomic_DNA"/>
</dbReference>
<reference evidence="1" key="1">
    <citation type="journal article" date="2015" name="Nature">
        <title>Complex archaea that bridge the gap between prokaryotes and eukaryotes.</title>
        <authorList>
            <person name="Spang A."/>
            <person name="Saw J.H."/>
            <person name="Jorgensen S.L."/>
            <person name="Zaremba-Niedzwiedzka K."/>
            <person name="Martijn J."/>
            <person name="Lind A.E."/>
            <person name="van Eijk R."/>
            <person name="Schleper C."/>
            <person name="Guy L."/>
            <person name="Ettema T.J."/>
        </authorList>
    </citation>
    <scope>NUCLEOTIDE SEQUENCE</scope>
</reference>
<sequence>MNDAEMAAAEKLWESYPNFKRPIIPSEFIDVFEARVKEKGCTSVRIEGKLDPFYTEFEAKVTIVERREWTRDSGKYYDFSVASFRLEHLPGCGGILLSNNSWVNLAHRGKGVGSLMQEMKMWIANKLEAGVLLATVIVGNEAEEALLGKHGWKTVGPSFRNVHTENDVRMWQRILT</sequence>
<protein>
    <recommendedName>
        <fullName evidence="2">N-acetyltransferase domain-containing protein</fullName>
    </recommendedName>
</protein>
<dbReference type="Gene3D" id="3.40.630.30">
    <property type="match status" value="1"/>
</dbReference>
<dbReference type="AlphaFoldDB" id="A0A0F9G497"/>